<keyword evidence="10" id="KW-0520">NAD</keyword>
<keyword evidence="15" id="KW-1185">Reference proteome</keyword>
<feature type="binding site" evidence="12">
    <location>
        <begin position="242"/>
        <end position="243"/>
    </location>
    <ligand>
        <name>FMN</name>
        <dbReference type="ChEBI" id="CHEBI:58210"/>
    </ligand>
</feature>
<dbReference type="NCBIfam" id="TIGR01037">
    <property type="entry name" value="pyrD_sub1_fam"/>
    <property type="match status" value="1"/>
</dbReference>
<evidence type="ECO:0000256" key="5">
    <source>
        <dbReference type="ARBA" id="ARBA00022490"/>
    </source>
</evidence>
<protein>
    <recommendedName>
        <fullName evidence="12">Dihydroorotate dehydrogenase</fullName>
        <shortName evidence="12">DHOD</shortName>
        <shortName evidence="12">DHODase</shortName>
        <shortName evidence="12">DHOdehase</shortName>
        <ecNumber evidence="12">1.3.-.-</ecNumber>
    </recommendedName>
</protein>
<feature type="binding site" evidence="12">
    <location>
        <position position="126"/>
    </location>
    <ligand>
        <name>substrate</name>
    </ligand>
</feature>
<feature type="binding site" evidence="12">
    <location>
        <begin position="45"/>
        <end position="46"/>
    </location>
    <ligand>
        <name>FMN</name>
        <dbReference type="ChEBI" id="CHEBI:58210"/>
    </ligand>
</feature>
<keyword evidence="8 12" id="KW-0665">Pyrimidine biosynthesis</keyword>
<comment type="catalytic activity">
    <reaction evidence="12">
        <text>(S)-dihydroorotate + A = orotate + AH2</text>
        <dbReference type="Rhea" id="RHEA:18073"/>
        <dbReference type="ChEBI" id="CHEBI:13193"/>
        <dbReference type="ChEBI" id="CHEBI:17499"/>
        <dbReference type="ChEBI" id="CHEBI:30839"/>
        <dbReference type="ChEBI" id="CHEBI:30864"/>
    </reaction>
</comment>
<dbReference type="PIRSF" id="PIRSF000164">
    <property type="entry name" value="DHO_oxidase"/>
    <property type="match status" value="1"/>
</dbReference>
<keyword evidence="6 12" id="KW-0285">Flavoprotein</keyword>
<evidence type="ECO:0000313" key="14">
    <source>
        <dbReference type="EMBL" id="RGE84877.1"/>
    </source>
</evidence>
<dbReference type="AlphaFoldDB" id="A0A3E3JZ60"/>
<feature type="binding site" evidence="12">
    <location>
        <position position="216"/>
    </location>
    <ligand>
        <name>FMN</name>
        <dbReference type="ChEBI" id="CHEBI:58210"/>
    </ligand>
</feature>
<dbReference type="EMBL" id="QVLX01000011">
    <property type="protein sequence ID" value="RGE84877.1"/>
    <property type="molecule type" value="Genomic_DNA"/>
</dbReference>
<feature type="active site" description="Nucleophile" evidence="12">
    <location>
        <position position="129"/>
    </location>
</feature>
<feature type="binding site" evidence="12">
    <location>
        <position position="45"/>
    </location>
    <ligand>
        <name>substrate</name>
    </ligand>
</feature>
<evidence type="ECO:0000256" key="8">
    <source>
        <dbReference type="ARBA" id="ARBA00022975"/>
    </source>
</evidence>
<feature type="binding site" evidence="12">
    <location>
        <begin position="191"/>
        <end position="192"/>
    </location>
    <ligand>
        <name>substrate</name>
    </ligand>
</feature>
<feature type="binding site" evidence="12">
    <location>
        <position position="164"/>
    </location>
    <ligand>
        <name>FMN</name>
        <dbReference type="ChEBI" id="CHEBI:58210"/>
    </ligand>
</feature>
<evidence type="ECO:0000256" key="9">
    <source>
        <dbReference type="ARBA" id="ARBA00023002"/>
    </source>
</evidence>
<dbReference type="InterPro" id="IPR050074">
    <property type="entry name" value="DHO_dehydrogenase"/>
</dbReference>
<feature type="binding site" evidence="12">
    <location>
        <begin position="264"/>
        <end position="265"/>
    </location>
    <ligand>
        <name>FMN</name>
        <dbReference type="ChEBI" id="CHEBI:58210"/>
    </ligand>
</feature>
<dbReference type="PANTHER" id="PTHR48109">
    <property type="entry name" value="DIHYDROOROTATE DEHYDROGENASE (QUINONE), MITOCHONDRIAL-RELATED"/>
    <property type="match status" value="1"/>
</dbReference>
<keyword evidence="7 12" id="KW-0288">FMN</keyword>
<reference evidence="14 15" key="1">
    <citation type="submission" date="2018-08" db="EMBL/GenBank/DDBJ databases">
        <title>A genome reference for cultivated species of the human gut microbiota.</title>
        <authorList>
            <person name="Zou Y."/>
            <person name="Xue W."/>
            <person name="Luo G."/>
        </authorList>
    </citation>
    <scope>NUCLEOTIDE SEQUENCE [LARGE SCALE GENOMIC DNA]</scope>
    <source>
        <strain evidence="14 15">AF37-2AT</strain>
    </source>
</reference>
<dbReference type="InterPro" id="IPR033888">
    <property type="entry name" value="DHOD_1B"/>
</dbReference>
<feature type="binding site" evidence="12">
    <location>
        <position position="190"/>
    </location>
    <ligand>
        <name>FMN</name>
        <dbReference type="ChEBI" id="CHEBI:58210"/>
    </ligand>
</feature>
<dbReference type="FunFam" id="3.20.20.70:FF:000027">
    <property type="entry name" value="Dihydropyrimidine dehydrogenase [NADP(+)]"/>
    <property type="match status" value="1"/>
</dbReference>
<organism evidence="14 15">
    <name type="scientific">Sellimonas intestinalis</name>
    <dbReference type="NCBI Taxonomy" id="1653434"/>
    <lineage>
        <taxon>Bacteria</taxon>
        <taxon>Bacillati</taxon>
        <taxon>Bacillota</taxon>
        <taxon>Clostridia</taxon>
        <taxon>Lachnospirales</taxon>
        <taxon>Lachnospiraceae</taxon>
        <taxon>Sellimonas</taxon>
    </lineage>
</organism>
<dbReference type="InterPro" id="IPR049622">
    <property type="entry name" value="Dihydroorotate_DH_I"/>
</dbReference>
<feature type="binding site" evidence="12">
    <location>
        <position position="99"/>
    </location>
    <ligand>
        <name>FMN</name>
        <dbReference type="ChEBI" id="CHEBI:58210"/>
    </ligand>
</feature>
<dbReference type="SUPFAM" id="SSF51395">
    <property type="entry name" value="FMN-linked oxidoreductases"/>
    <property type="match status" value="1"/>
</dbReference>
<evidence type="ECO:0000259" key="13">
    <source>
        <dbReference type="Pfam" id="PF01180"/>
    </source>
</evidence>
<evidence type="ECO:0000256" key="12">
    <source>
        <dbReference type="HAMAP-Rule" id="MF_00224"/>
    </source>
</evidence>
<dbReference type="GO" id="GO:0005737">
    <property type="term" value="C:cytoplasm"/>
    <property type="evidence" value="ECO:0007669"/>
    <property type="project" value="UniProtKB-SubCell"/>
</dbReference>
<evidence type="ECO:0000256" key="6">
    <source>
        <dbReference type="ARBA" id="ARBA00022630"/>
    </source>
</evidence>
<evidence type="ECO:0000256" key="3">
    <source>
        <dbReference type="ARBA" id="ARBA00004715"/>
    </source>
</evidence>
<feature type="binding site" evidence="12">
    <location>
        <position position="126"/>
    </location>
    <ligand>
        <name>FMN</name>
        <dbReference type="ChEBI" id="CHEBI:58210"/>
    </ligand>
</feature>
<dbReference type="Gene3D" id="3.20.20.70">
    <property type="entry name" value="Aldolase class I"/>
    <property type="match status" value="1"/>
</dbReference>
<dbReference type="InterPro" id="IPR012135">
    <property type="entry name" value="Dihydroorotate_DH_1_2"/>
</dbReference>
<dbReference type="InterPro" id="IPR024920">
    <property type="entry name" value="Dihydroorotate_DH_1"/>
</dbReference>
<dbReference type="InterPro" id="IPR005720">
    <property type="entry name" value="Dihydroorotate_DH_cat"/>
</dbReference>
<feature type="binding site" evidence="12">
    <location>
        <begin position="69"/>
        <end position="73"/>
    </location>
    <ligand>
        <name>substrate</name>
    </ligand>
</feature>
<dbReference type="GO" id="GO:0004589">
    <property type="term" value="F:dihydroorotate dehydrogenase (NAD+) activity"/>
    <property type="evidence" value="ECO:0007669"/>
    <property type="project" value="UniProtKB-EC"/>
</dbReference>
<dbReference type="CDD" id="cd04740">
    <property type="entry name" value="DHOD_1B_like"/>
    <property type="match status" value="1"/>
</dbReference>
<evidence type="ECO:0000256" key="2">
    <source>
        <dbReference type="ARBA" id="ARBA00004496"/>
    </source>
</evidence>
<comment type="function">
    <text evidence="1">Catalyzes the conversion of dihydroorotate to orotate with NAD(+) as electron acceptor.</text>
</comment>
<dbReference type="GO" id="GO:0006207">
    <property type="term" value="P:'de novo' pyrimidine nucleobase biosynthetic process"/>
    <property type="evidence" value="ECO:0007669"/>
    <property type="project" value="InterPro"/>
</dbReference>
<dbReference type="RefSeq" id="WP_024733296.1">
    <property type="nucleotide sequence ID" value="NZ_CALBAT010000025.1"/>
</dbReference>
<gene>
    <name evidence="12" type="primary">pyrD</name>
    <name evidence="14" type="ORF">DW016_14460</name>
</gene>
<dbReference type="UniPathway" id="UPA00070"/>
<dbReference type="OrthoDB" id="9794954at2"/>
<dbReference type="HAMAP" id="MF_00224">
    <property type="entry name" value="DHO_dh_type1"/>
    <property type="match status" value="1"/>
</dbReference>
<accession>A0A3E3JZ60</accession>
<dbReference type="PANTHER" id="PTHR48109:SF1">
    <property type="entry name" value="DIHYDROOROTATE DEHYDROGENASE (FUMARATE)"/>
    <property type="match status" value="1"/>
</dbReference>
<evidence type="ECO:0000256" key="10">
    <source>
        <dbReference type="ARBA" id="ARBA00023027"/>
    </source>
</evidence>
<evidence type="ECO:0000256" key="11">
    <source>
        <dbReference type="ARBA" id="ARBA00048996"/>
    </source>
</evidence>
<dbReference type="NCBIfam" id="NF005574">
    <property type="entry name" value="PRK07259.1"/>
    <property type="match status" value="1"/>
</dbReference>
<feature type="domain" description="Dihydroorotate dehydrogenase catalytic" evidence="13">
    <location>
        <begin position="6"/>
        <end position="285"/>
    </location>
</feature>
<feature type="binding site" evidence="12">
    <location>
        <position position="21"/>
    </location>
    <ligand>
        <name>FMN</name>
        <dbReference type="ChEBI" id="CHEBI:58210"/>
    </ligand>
</feature>
<dbReference type="GeneID" id="97193501"/>
<evidence type="ECO:0000256" key="1">
    <source>
        <dbReference type="ARBA" id="ARBA00003616"/>
    </source>
</evidence>
<comment type="pathway">
    <text evidence="3">Pyrimidine metabolism; UMP biosynthesis via de novo pathway; orotate from (S)-dihydroorotate (NAD(+) route): step 1/1.</text>
</comment>
<name>A0A3E3JZ60_9FIRM</name>
<dbReference type="Proteomes" id="UP000261080">
    <property type="component" value="Unassembled WGS sequence"/>
</dbReference>
<dbReference type="PROSITE" id="PS00912">
    <property type="entry name" value="DHODEHASE_2"/>
    <property type="match status" value="1"/>
</dbReference>
<dbReference type="Pfam" id="PF01180">
    <property type="entry name" value="DHO_dh"/>
    <property type="match status" value="1"/>
</dbReference>
<keyword evidence="9 12" id="KW-0560">Oxidoreductase</keyword>
<comment type="similarity">
    <text evidence="4 12">Belongs to the dihydroorotate dehydrogenase family. Type 1 subfamily.</text>
</comment>
<evidence type="ECO:0000256" key="4">
    <source>
        <dbReference type="ARBA" id="ARBA00008008"/>
    </source>
</evidence>
<comment type="subcellular location">
    <subcellularLocation>
        <location evidence="2 12">Cytoplasm</location>
    </subcellularLocation>
</comment>
<comment type="caution">
    <text evidence="14">The sequence shown here is derived from an EMBL/GenBank/DDBJ whole genome shotgun (WGS) entry which is preliminary data.</text>
</comment>
<dbReference type="GO" id="GO:0044205">
    <property type="term" value="P:'de novo' UMP biosynthetic process"/>
    <property type="evidence" value="ECO:0007669"/>
    <property type="project" value="UniProtKB-UniRule"/>
</dbReference>
<proteinExistence type="inferred from homology"/>
<dbReference type="EC" id="1.3.-.-" evidence="12"/>
<comment type="catalytic activity">
    <reaction evidence="11">
        <text>(S)-dihydroorotate + NAD(+) = orotate + NADH + H(+)</text>
        <dbReference type="Rhea" id="RHEA:13513"/>
        <dbReference type="ChEBI" id="CHEBI:15378"/>
        <dbReference type="ChEBI" id="CHEBI:30839"/>
        <dbReference type="ChEBI" id="CHEBI:30864"/>
        <dbReference type="ChEBI" id="CHEBI:57540"/>
        <dbReference type="ChEBI" id="CHEBI:57945"/>
        <dbReference type="EC" id="1.3.1.14"/>
    </reaction>
</comment>
<sequence length="301" mass="32084">MADTRVTIAGVEWKNPVTTASGTFGSGTEFSEFVDLNHLGAVTTKGVANVPWEGNPTPRVAEVYGGMMNAVGLQNPGIDVFCERDIPFLRKYDTKIIVNVCGRSEEDYCEVVERLASEDVDMLEINISCPNVKEGGIAFGQNPKAAETITRAVKKYAKQPVIMKLSPNVTDITEMARAVEAGGADAVSLINTLTGMKIDINRKQFVLANKTGGVSGPVVKPIAVRMVYQVANTVKIPIIGMGGISTWEDAVEFLLAGASAVSVGTANFYNPKATEEIADGIAAYMDRNGYAAVPEMVGIVK</sequence>
<evidence type="ECO:0000256" key="7">
    <source>
        <dbReference type="ARBA" id="ARBA00022643"/>
    </source>
</evidence>
<dbReference type="InterPro" id="IPR001295">
    <property type="entry name" value="Dihydroorotate_DH_CS"/>
</dbReference>
<comment type="cofactor">
    <cofactor evidence="12">
        <name>FMN</name>
        <dbReference type="ChEBI" id="CHEBI:58210"/>
    </cofactor>
    <text evidence="12">Binds 1 FMN per subunit.</text>
</comment>
<dbReference type="InterPro" id="IPR013785">
    <property type="entry name" value="Aldolase_TIM"/>
</dbReference>
<keyword evidence="5 12" id="KW-0963">Cytoplasm</keyword>
<evidence type="ECO:0000313" key="15">
    <source>
        <dbReference type="Proteomes" id="UP000261080"/>
    </source>
</evidence>